<evidence type="ECO:0000313" key="1">
    <source>
        <dbReference type="EMBL" id="MFC5649194.1"/>
    </source>
</evidence>
<keyword evidence="1" id="KW-0223">Dioxygenase</keyword>
<dbReference type="PANTHER" id="PTHR20883:SF48">
    <property type="entry name" value="ECTOINE DIOXYGENASE"/>
    <property type="match status" value="1"/>
</dbReference>
<organism evidence="1 2">
    <name type="scientific">Paenibacillus solisilvae</name>
    <dbReference type="NCBI Taxonomy" id="2486751"/>
    <lineage>
        <taxon>Bacteria</taxon>
        <taxon>Bacillati</taxon>
        <taxon>Bacillota</taxon>
        <taxon>Bacilli</taxon>
        <taxon>Bacillales</taxon>
        <taxon>Paenibacillaceae</taxon>
        <taxon>Paenibacillus</taxon>
    </lineage>
</organism>
<dbReference type="Pfam" id="PF05721">
    <property type="entry name" value="PhyH"/>
    <property type="match status" value="1"/>
</dbReference>
<dbReference type="Proteomes" id="UP001596047">
    <property type="component" value="Unassembled WGS sequence"/>
</dbReference>
<keyword evidence="1" id="KW-0560">Oxidoreductase</keyword>
<dbReference type="InterPro" id="IPR008775">
    <property type="entry name" value="Phytyl_CoA_dOase-like"/>
</dbReference>
<dbReference type="Gene3D" id="2.60.120.620">
    <property type="entry name" value="q2cbj1_9rhob like domain"/>
    <property type="match status" value="1"/>
</dbReference>
<sequence>MSSSLNETLSQENVTSFQETGYLLHKKPLFSPEKFAELSQIFEEQWELVGRRLNSELDTPHFRDERLLKFLLSDEVLDLVEPLIGPNIGLWSSHFICKEPLIGKQTPWHEDSAYWNGRLSRFDKIVTVWLAIDRSSKKNGCMRVIPGTHANGFSDYEAVNENDNIFPTQIKNIDESKAVYFELEPNESSVHDSRIIHGAAANQSPNRRCGYTMRYFSTEAQVIPEKNPGFKIWLARGKDIAGSPFVNVE</sequence>
<evidence type="ECO:0000313" key="2">
    <source>
        <dbReference type="Proteomes" id="UP001596047"/>
    </source>
</evidence>
<accession>A0ABW0VWP9</accession>
<gene>
    <name evidence="1" type="ORF">ACFPYJ_08635</name>
</gene>
<reference evidence="2" key="1">
    <citation type="journal article" date="2019" name="Int. J. Syst. Evol. Microbiol.">
        <title>The Global Catalogue of Microorganisms (GCM) 10K type strain sequencing project: providing services to taxonomists for standard genome sequencing and annotation.</title>
        <authorList>
            <consortium name="The Broad Institute Genomics Platform"/>
            <consortium name="The Broad Institute Genome Sequencing Center for Infectious Disease"/>
            <person name="Wu L."/>
            <person name="Ma J."/>
        </authorList>
    </citation>
    <scope>NUCLEOTIDE SEQUENCE [LARGE SCALE GENOMIC DNA]</scope>
    <source>
        <strain evidence="2">CGMCC 1.3240</strain>
    </source>
</reference>
<dbReference type="GO" id="GO:0051213">
    <property type="term" value="F:dioxygenase activity"/>
    <property type="evidence" value="ECO:0007669"/>
    <property type="project" value="UniProtKB-KW"/>
</dbReference>
<keyword evidence="2" id="KW-1185">Reference proteome</keyword>
<protein>
    <submittedName>
        <fullName evidence="1">Phytanoyl-CoA dioxygenase family protein</fullName>
    </submittedName>
</protein>
<dbReference type="EMBL" id="JBHSOW010000030">
    <property type="protein sequence ID" value="MFC5649194.1"/>
    <property type="molecule type" value="Genomic_DNA"/>
</dbReference>
<dbReference type="PANTHER" id="PTHR20883">
    <property type="entry name" value="PHYTANOYL-COA DIOXYGENASE DOMAIN CONTAINING 1"/>
    <property type="match status" value="1"/>
</dbReference>
<proteinExistence type="predicted"/>
<dbReference type="SUPFAM" id="SSF51197">
    <property type="entry name" value="Clavaminate synthase-like"/>
    <property type="match status" value="1"/>
</dbReference>
<name>A0ABW0VWP9_9BACL</name>
<dbReference type="RefSeq" id="WP_379187692.1">
    <property type="nucleotide sequence ID" value="NZ_JBHSOW010000030.1"/>
</dbReference>
<comment type="caution">
    <text evidence="1">The sequence shown here is derived from an EMBL/GenBank/DDBJ whole genome shotgun (WGS) entry which is preliminary data.</text>
</comment>